<comment type="similarity">
    <text evidence="1">Belongs to the ComF/GntX family.</text>
</comment>
<dbReference type="Gene3D" id="3.40.50.2020">
    <property type="match status" value="1"/>
</dbReference>
<dbReference type="PANTHER" id="PTHR47505:SF1">
    <property type="entry name" value="DNA UTILIZATION PROTEIN YHGH"/>
    <property type="match status" value="1"/>
</dbReference>
<dbReference type="InterPro" id="IPR029057">
    <property type="entry name" value="PRTase-like"/>
</dbReference>
<dbReference type="GO" id="GO:0016757">
    <property type="term" value="F:glycosyltransferase activity"/>
    <property type="evidence" value="ECO:0007669"/>
    <property type="project" value="UniProtKB-KW"/>
</dbReference>
<dbReference type="InterPro" id="IPR051910">
    <property type="entry name" value="ComF/GntX_DNA_util-trans"/>
</dbReference>
<dbReference type="RefSeq" id="WP_264139193.1">
    <property type="nucleotide sequence ID" value="NZ_JAOYOD010000001.1"/>
</dbReference>
<sequence length="231" mass="26011">MKIKHYWNGFVSLVFPQTCLKCSRPMVDGEELLCLHCHLDLPKTNYHQLELNPLYSFLSGSLEIEQAFAFLKYDKNGIAQKLIHQLKYGGNKEVGFTLGRWMARDIKFHVEEKSIDFIVPVPLHFARKLKRGYNQSLEIAKGMSEVLGIPIKDDVIKRISMKGSQAKKGRIDRLSNKHKEYLLVNPELLKDKSVLLLDDVITTGATISTIGQILLDAGVSNLSVACLATGK</sequence>
<dbReference type="SUPFAM" id="SSF53271">
    <property type="entry name" value="PRTase-like"/>
    <property type="match status" value="1"/>
</dbReference>
<dbReference type="Pfam" id="PF00156">
    <property type="entry name" value="Pribosyltran"/>
    <property type="match status" value="1"/>
</dbReference>
<keyword evidence="3" id="KW-0808">Transferase</keyword>
<proteinExistence type="inferred from homology"/>
<name>A0ABT3CXK3_9BACT</name>
<evidence type="ECO:0000259" key="2">
    <source>
        <dbReference type="Pfam" id="PF00156"/>
    </source>
</evidence>
<dbReference type="CDD" id="cd06223">
    <property type="entry name" value="PRTases_typeI"/>
    <property type="match status" value="1"/>
</dbReference>
<reference evidence="3 4" key="1">
    <citation type="submission" date="2022-10" db="EMBL/GenBank/DDBJ databases">
        <title>Comparative genomics and taxonomic characterization of three novel marine species of genus Reichenbachiella exhibiting antioxidant and polysaccharide degradation activities.</title>
        <authorList>
            <person name="Muhammad N."/>
            <person name="Lee Y.-J."/>
            <person name="Ko J."/>
            <person name="Kim S.-G."/>
        </authorList>
    </citation>
    <scope>NUCLEOTIDE SEQUENCE [LARGE SCALE GENOMIC DNA]</scope>
    <source>
        <strain evidence="3 4">ABR2-5</strain>
    </source>
</reference>
<protein>
    <submittedName>
        <fullName evidence="3">Phosphoribosyltransferase family protein</fullName>
    </submittedName>
</protein>
<dbReference type="InterPro" id="IPR000836">
    <property type="entry name" value="PRTase_dom"/>
</dbReference>
<evidence type="ECO:0000256" key="1">
    <source>
        <dbReference type="ARBA" id="ARBA00008007"/>
    </source>
</evidence>
<evidence type="ECO:0000313" key="4">
    <source>
        <dbReference type="Proteomes" id="UP001300692"/>
    </source>
</evidence>
<keyword evidence="4" id="KW-1185">Reference proteome</keyword>
<feature type="domain" description="Phosphoribosyltransferase" evidence="2">
    <location>
        <begin position="136"/>
        <end position="229"/>
    </location>
</feature>
<evidence type="ECO:0000313" key="3">
    <source>
        <dbReference type="EMBL" id="MCV9388334.1"/>
    </source>
</evidence>
<dbReference type="Proteomes" id="UP001300692">
    <property type="component" value="Unassembled WGS sequence"/>
</dbReference>
<keyword evidence="3" id="KW-0328">Glycosyltransferase</keyword>
<comment type="caution">
    <text evidence="3">The sequence shown here is derived from an EMBL/GenBank/DDBJ whole genome shotgun (WGS) entry which is preliminary data.</text>
</comment>
<dbReference type="PANTHER" id="PTHR47505">
    <property type="entry name" value="DNA UTILIZATION PROTEIN YHGH"/>
    <property type="match status" value="1"/>
</dbReference>
<gene>
    <name evidence="3" type="ORF">N7U62_16750</name>
</gene>
<organism evidence="3 4">
    <name type="scientific">Reichenbachiella ulvae</name>
    <dbReference type="NCBI Taxonomy" id="2980104"/>
    <lineage>
        <taxon>Bacteria</taxon>
        <taxon>Pseudomonadati</taxon>
        <taxon>Bacteroidota</taxon>
        <taxon>Cytophagia</taxon>
        <taxon>Cytophagales</taxon>
        <taxon>Reichenbachiellaceae</taxon>
        <taxon>Reichenbachiella</taxon>
    </lineage>
</organism>
<dbReference type="EMBL" id="JAOYOD010000001">
    <property type="protein sequence ID" value="MCV9388334.1"/>
    <property type="molecule type" value="Genomic_DNA"/>
</dbReference>
<accession>A0ABT3CXK3</accession>